<dbReference type="GO" id="GO:0042597">
    <property type="term" value="C:periplasmic space"/>
    <property type="evidence" value="ECO:0007669"/>
    <property type="project" value="UniProtKB-SubCell"/>
</dbReference>
<evidence type="ECO:0000313" key="12">
    <source>
        <dbReference type="Proteomes" id="UP000198924"/>
    </source>
</evidence>
<keyword evidence="11" id="KW-0449">Lipoprotein</keyword>
<evidence type="ECO:0000256" key="2">
    <source>
        <dbReference type="ARBA" id="ARBA00007615"/>
    </source>
</evidence>
<evidence type="ECO:0000256" key="4">
    <source>
        <dbReference type="ARBA" id="ARBA00014035"/>
    </source>
</evidence>
<evidence type="ECO:0000313" key="11">
    <source>
        <dbReference type="EMBL" id="SFK60608.1"/>
    </source>
</evidence>
<dbReference type="SUPFAM" id="SSF89392">
    <property type="entry name" value="Prokaryotic lipoproteins and lipoprotein localization factors"/>
    <property type="match status" value="1"/>
</dbReference>
<reference evidence="12" key="1">
    <citation type="submission" date="2016-10" db="EMBL/GenBank/DDBJ databases">
        <authorList>
            <person name="Varghese N."/>
            <person name="Submissions S."/>
        </authorList>
    </citation>
    <scope>NUCLEOTIDE SEQUENCE [LARGE SCALE GENOMIC DNA]</scope>
    <source>
        <strain evidence="12">DSM 11578</strain>
    </source>
</reference>
<dbReference type="GO" id="GO:0044874">
    <property type="term" value="P:lipoprotein localization to outer membrane"/>
    <property type="evidence" value="ECO:0007669"/>
    <property type="project" value="UniProtKB-UniRule"/>
</dbReference>
<dbReference type="NCBIfam" id="TIGR00547">
    <property type="entry name" value="lolA"/>
    <property type="match status" value="1"/>
</dbReference>
<dbReference type="RefSeq" id="WP_091715179.1">
    <property type="nucleotide sequence ID" value="NZ_FOSH01000016.1"/>
</dbReference>
<dbReference type="OrthoDB" id="9787361at2"/>
<dbReference type="EMBL" id="FOSH01000016">
    <property type="protein sequence ID" value="SFK60608.1"/>
    <property type="molecule type" value="Genomic_DNA"/>
</dbReference>
<dbReference type="AlphaFoldDB" id="A0A1I4AVM6"/>
<name>A0A1I4AVM6_9GAMM</name>
<accession>A0A1I4AVM6</accession>
<evidence type="ECO:0000256" key="3">
    <source>
        <dbReference type="ARBA" id="ARBA00011245"/>
    </source>
</evidence>
<keyword evidence="6 10" id="KW-0732">Signal</keyword>
<dbReference type="CDD" id="cd16325">
    <property type="entry name" value="LolA"/>
    <property type="match status" value="1"/>
</dbReference>
<dbReference type="PANTHER" id="PTHR35869">
    <property type="entry name" value="OUTER-MEMBRANE LIPOPROTEIN CARRIER PROTEIN"/>
    <property type="match status" value="1"/>
</dbReference>
<dbReference type="InterPro" id="IPR018323">
    <property type="entry name" value="OM_lipoprot_carrier_LolA_Pbac"/>
</dbReference>
<feature type="signal peptide" evidence="10">
    <location>
        <begin position="1"/>
        <end position="21"/>
    </location>
</feature>
<dbReference type="GO" id="GO:0042953">
    <property type="term" value="P:lipoprotein transport"/>
    <property type="evidence" value="ECO:0007669"/>
    <property type="project" value="InterPro"/>
</dbReference>
<evidence type="ECO:0000256" key="9">
    <source>
        <dbReference type="ARBA" id="ARBA00023186"/>
    </source>
</evidence>
<dbReference type="HAMAP" id="MF_00240">
    <property type="entry name" value="LolA"/>
    <property type="match status" value="1"/>
</dbReference>
<comment type="function">
    <text evidence="10">Participates in the translocation of lipoproteins from the inner membrane to the outer membrane. Only forms a complex with a lipoprotein if the residue after the N-terminal Cys is not an aspartate (The Asp acts as a targeting signal to indicate that the lipoprotein should stay in the inner membrane).</text>
</comment>
<gene>
    <name evidence="10" type="primary">lolA</name>
    <name evidence="11" type="ORF">SAMN04488079_11634</name>
</gene>
<keyword evidence="12" id="KW-1185">Reference proteome</keyword>
<proteinExistence type="inferred from homology"/>
<sequence precursor="true">MTIKKLAQGFLLLLLPVVAMADMSGTEKLDHFVKQVNTFQAHFEQTVLDPDGNLVEQAQGEFQLARPGKFRWDYNDPYPQHIVADGKNVWFYDVDLEQVTVKAQDEALEDTPATLLSGQALPEDSYNIRNLTSSDGLTWVELTPKQSGSNFQSVMLAFNKDELQQMIMRDSFDQRTRLMFSQVKINPTFKKDTFKFSAPEGIDIVGEPQQ</sequence>
<keyword evidence="7 10" id="KW-0574">Periplasm</keyword>
<dbReference type="Gene3D" id="2.50.20.10">
    <property type="entry name" value="Lipoprotein localisation LolA/LolB/LppX"/>
    <property type="match status" value="1"/>
</dbReference>
<evidence type="ECO:0000256" key="7">
    <source>
        <dbReference type="ARBA" id="ARBA00022764"/>
    </source>
</evidence>
<evidence type="ECO:0000256" key="6">
    <source>
        <dbReference type="ARBA" id="ARBA00022729"/>
    </source>
</evidence>
<keyword evidence="9 10" id="KW-0143">Chaperone</keyword>
<dbReference type="STRING" id="45496.SAMN04488079_11634"/>
<keyword evidence="5 10" id="KW-0813">Transport</keyword>
<comment type="subcellular location">
    <subcellularLocation>
        <location evidence="1 10">Periplasm</location>
    </subcellularLocation>
</comment>
<feature type="chain" id="PRO_5011800110" description="Outer-membrane lipoprotein carrier protein" evidence="10">
    <location>
        <begin position="22"/>
        <end position="210"/>
    </location>
</feature>
<dbReference type="PANTHER" id="PTHR35869:SF1">
    <property type="entry name" value="OUTER-MEMBRANE LIPOPROTEIN CARRIER PROTEIN"/>
    <property type="match status" value="1"/>
</dbReference>
<dbReference type="InterPro" id="IPR029046">
    <property type="entry name" value="LolA/LolB/LppX"/>
</dbReference>
<comment type="subunit">
    <text evidence="3 10">Monomer.</text>
</comment>
<dbReference type="Pfam" id="PF03548">
    <property type="entry name" value="LolA"/>
    <property type="match status" value="1"/>
</dbReference>
<protein>
    <recommendedName>
        <fullName evidence="4 10">Outer-membrane lipoprotein carrier protein</fullName>
    </recommendedName>
</protein>
<comment type="similarity">
    <text evidence="2 10">Belongs to the LolA family.</text>
</comment>
<organism evidence="11 12">
    <name type="scientific">Methylophaga sulfidovorans</name>
    <dbReference type="NCBI Taxonomy" id="45496"/>
    <lineage>
        <taxon>Bacteria</taxon>
        <taxon>Pseudomonadati</taxon>
        <taxon>Pseudomonadota</taxon>
        <taxon>Gammaproteobacteria</taxon>
        <taxon>Thiotrichales</taxon>
        <taxon>Piscirickettsiaceae</taxon>
        <taxon>Methylophaga</taxon>
    </lineage>
</organism>
<evidence type="ECO:0000256" key="8">
    <source>
        <dbReference type="ARBA" id="ARBA00022927"/>
    </source>
</evidence>
<keyword evidence="8 10" id="KW-0653">Protein transport</keyword>
<dbReference type="InterPro" id="IPR004564">
    <property type="entry name" value="OM_lipoprot_carrier_LolA-like"/>
</dbReference>
<evidence type="ECO:0000256" key="5">
    <source>
        <dbReference type="ARBA" id="ARBA00022448"/>
    </source>
</evidence>
<dbReference type="Proteomes" id="UP000198924">
    <property type="component" value="Unassembled WGS sequence"/>
</dbReference>
<evidence type="ECO:0000256" key="1">
    <source>
        <dbReference type="ARBA" id="ARBA00004418"/>
    </source>
</evidence>
<evidence type="ECO:0000256" key="10">
    <source>
        <dbReference type="HAMAP-Rule" id="MF_00240"/>
    </source>
</evidence>